<feature type="domain" description="Ribosomal RNA methyltransferase FtsJ" evidence="9">
    <location>
        <begin position="665"/>
        <end position="836"/>
    </location>
</feature>
<name>A0A5E4N068_9HEMI</name>
<dbReference type="GO" id="GO:0008615">
    <property type="term" value="P:pyridoxine biosynthetic process"/>
    <property type="evidence" value="ECO:0007669"/>
    <property type="project" value="UniProtKB-KW"/>
</dbReference>
<dbReference type="Pfam" id="PF01326">
    <property type="entry name" value="PPDK_N"/>
    <property type="match status" value="3"/>
</dbReference>
<proteinExistence type="inferred from homology"/>
<dbReference type="Gene3D" id="1.20.80.30">
    <property type="match status" value="1"/>
</dbReference>
<dbReference type="SUPFAM" id="SSF63892">
    <property type="entry name" value="Pyridoxine 5'-phosphate synthase"/>
    <property type="match status" value="1"/>
</dbReference>
<keyword evidence="7" id="KW-0131">Cell cycle</keyword>
<evidence type="ECO:0000256" key="2">
    <source>
        <dbReference type="ARBA" id="ARBA00022475"/>
    </source>
</evidence>
<dbReference type="Gene3D" id="3.40.50.150">
    <property type="entry name" value="Vaccinia Virus protein VP39"/>
    <property type="match status" value="1"/>
</dbReference>
<dbReference type="PANTHER" id="PTHR22931">
    <property type="entry name" value="PHOSPHOENOLPYRUVATE DIKINASE-RELATED"/>
    <property type="match status" value="1"/>
</dbReference>
<dbReference type="InterPro" id="IPR002877">
    <property type="entry name" value="RNA_MeTrfase_FtsJ_dom"/>
</dbReference>
<dbReference type="HAMAP" id="MF_01547">
    <property type="entry name" value="RNA_methyltr_E"/>
    <property type="match status" value="1"/>
</dbReference>
<dbReference type="Gene3D" id="3.30.1490.20">
    <property type="entry name" value="ATP-grasp fold, A domain"/>
    <property type="match status" value="1"/>
</dbReference>
<dbReference type="Pfam" id="PF03740">
    <property type="entry name" value="PdxJ"/>
    <property type="match status" value="1"/>
</dbReference>
<reference evidence="11 12" key="1">
    <citation type="submission" date="2019-08" db="EMBL/GenBank/DDBJ databases">
        <authorList>
            <person name="Alioto T."/>
            <person name="Alioto T."/>
            <person name="Gomez Garrido J."/>
        </authorList>
    </citation>
    <scope>NUCLEOTIDE SEQUENCE [LARGE SCALE GENOMIC DNA]</scope>
</reference>
<dbReference type="EMBL" id="CABPRJ010001043">
    <property type="protein sequence ID" value="VVC35064.1"/>
    <property type="molecule type" value="Genomic_DNA"/>
</dbReference>
<dbReference type="InterPro" id="IPR015507">
    <property type="entry name" value="rRNA-MeTfrase_E"/>
</dbReference>
<dbReference type="InterPro" id="IPR013685">
    <property type="entry name" value="POTRA_FtsQ_type"/>
</dbReference>
<evidence type="ECO:0000313" key="11">
    <source>
        <dbReference type="EMBL" id="VVC35064.1"/>
    </source>
</evidence>
<evidence type="ECO:0000256" key="7">
    <source>
        <dbReference type="ARBA" id="ARBA00023306"/>
    </source>
</evidence>
<evidence type="ECO:0000259" key="9">
    <source>
        <dbReference type="Pfam" id="PF01728"/>
    </source>
</evidence>
<dbReference type="AlphaFoldDB" id="A0A5E4N068"/>
<dbReference type="SUPFAM" id="SSF56059">
    <property type="entry name" value="Glutathione synthetase ATP-binding domain-like"/>
    <property type="match status" value="1"/>
</dbReference>
<dbReference type="GO" id="GO:0016301">
    <property type="term" value="F:kinase activity"/>
    <property type="evidence" value="ECO:0007669"/>
    <property type="project" value="InterPro"/>
</dbReference>
<keyword evidence="4" id="KW-0812">Transmembrane</keyword>
<dbReference type="GO" id="GO:0033856">
    <property type="term" value="F:pyridoxine 5'-phosphate synthase activity"/>
    <property type="evidence" value="ECO:0007669"/>
    <property type="project" value="InterPro"/>
</dbReference>
<evidence type="ECO:0000256" key="4">
    <source>
        <dbReference type="ARBA" id="ARBA00022692"/>
    </source>
</evidence>
<sequence length="846" mass="96306">MEEKLIYYFSQNKCEGNAEMKNLLGGKGANLAEMCNIGIPVPPGFTISTLACKMYYQRKKLSYDKIKEYIVMIEDDIGRKFGDPSNPLLVSIRSGSVNSMPGMLDTILNVGLNDDTVVGLAQKSGQRFAYDSYCRFITMYSNIVLRLDHHLFQSVIDDAQRENRVKSLADLNVSTLKRIVHNLKDMVYKNTGKHFPQNVKEQLLSSADAVFASWKNDRAVSYRRIHNISEDLGTAVNVQAMVFGNLNNNSATGVIFTRNPSTGEKRCFGEFLVNAQGEDVVSGIYTPLPVNGASESTMEKLIPDVYRELCKVCEKLETHYRDMQDIEFTVQDGKLWILQTRLGKRTTESSITIMMDMVDEGIITKEEGHMELDSSQNHYSMHQMNYGFHTFYLPNSYLINETFGFAIEKVAITGNKFADQKDILSLIEKTQPIVYVRLSKLANNIKSVSKWIKDVRVYRILPNTLHIDIYEHKPFAIWKDNNKTSVVDSEGADFITVHLREDRRHIRDEDVYNLKNNINVELNLEIAATEEMLEIAKQVKPYSICIVPEKRGELTTEGGLDLAKLVHDDKPSNIIKNMHNFNIKVSLFLDPNIEQLRYIEKLKVKPDIIEIHSGDYCNDPSKEKLQLIATAARVRTAKGRKISSTRWLHRHLNDQCIRKTNKDGYRSRSAYKLVEIDKKFKLLQSGQKVIDLGAYPGGWSQVASHKTKDVIAIDLKLMEAINGVELITCDIINEFEALKEKLRDQKFDVILSDMAPGSCGLQSLDHIRIMLLCEAALNLAKHSLNDGGKFVVKIFQGGSDKDFYNKLKKMFKIVKYFKPQSSRSESAEIYLVSLDFNPEKVEEDIL</sequence>
<keyword evidence="11" id="KW-0808">Transferase</keyword>
<dbReference type="InterPro" id="IPR013815">
    <property type="entry name" value="ATP_grasp_subdomain_1"/>
</dbReference>
<dbReference type="GO" id="GO:0005737">
    <property type="term" value="C:cytoplasm"/>
    <property type="evidence" value="ECO:0007669"/>
    <property type="project" value="InterPro"/>
</dbReference>
<feature type="domain" description="Pyruvate phosphate dikinase AMP/ATP-binding" evidence="8">
    <location>
        <begin position="299"/>
        <end position="359"/>
    </location>
</feature>
<evidence type="ECO:0000256" key="3">
    <source>
        <dbReference type="ARBA" id="ARBA00022618"/>
    </source>
</evidence>
<dbReference type="InterPro" id="IPR036130">
    <property type="entry name" value="Pyridoxine-5'_phos_synth"/>
</dbReference>
<feature type="domain" description="Pyruvate phosphate dikinase AMP/ATP-binding" evidence="8">
    <location>
        <begin position="22"/>
        <end position="62"/>
    </location>
</feature>
<dbReference type="SUPFAM" id="SSF53335">
    <property type="entry name" value="S-adenosyl-L-methionine-dependent methyltransferases"/>
    <property type="match status" value="1"/>
</dbReference>
<dbReference type="Gene3D" id="3.30.470.20">
    <property type="entry name" value="ATP-grasp fold, B domain"/>
    <property type="match status" value="1"/>
</dbReference>
<dbReference type="InterPro" id="IPR013785">
    <property type="entry name" value="Aldolase_TIM"/>
</dbReference>
<gene>
    <name evidence="11" type="ORF">CINCED_3A000279</name>
</gene>
<dbReference type="Gene3D" id="3.10.20.310">
    <property type="entry name" value="membrane protein fhac"/>
    <property type="match status" value="1"/>
</dbReference>
<feature type="domain" description="Pyruvate phosphate dikinase AMP/ATP-binding" evidence="8">
    <location>
        <begin position="65"/>
        <end position="287"/>
    </location>
</feature>
<feature type="domain" description="POTRA" evidence="10">
    <location>
        <begin position="405"/>
        <end position="472"/>
    </location>
</feature>
<dbReference type="Proteomes" id="UP000325440">
    <property type="component" value="Unassembled WGS sequence"/>
</dbReference>
<evidence type="ECO:0000259" key="10">
    <source>
        <dbReference type="Pfam" id="PF08478"/>
    </source>
</evidence>
<dbReference type="Pfam" id="PF08478">
    <property type="entry name" value="POTRA_1"/>
    <property type="match status" value="1"/>
</dbReference>
<dbReference type="InterPro" id="IPR010121">
    <property type="entry name" value="Pyruvate_phosphate_dikinase"/>
</dbReference>
<dbReference type="Gene3D" id="3.20.20.70">
    <property type="entry name" value="Aldolase class I"/>
    <property type="match status" value="1"/>
</dbReference>
<evidence type="ECO:0000259" key="8">
    <source>
        <dbReference type="Pfam" id="PF01326"/>
    </source>
</evidence>
<dbReference type="GO" id="GO:0005524">
    <property type="term" value="F:ATP binding"/>
    <property type="evidence" value="ECO:0007669"/>
    <property type="project" value="InterPro"/>
</dbReference>
<protein>
    <submittedName>
        <fullName evidence="11">ATP-grasp fold, subdomain 1,POTRA domain, FtsQ-type,Ribosomal RNA methyltransferase FtsJ domain,Aldolase</fullName>
    </submittedName>
</protein>
<comment type="similarity">
    <text evidence="1">Belongs to the PEP-utilizing enzyme family.</text>
</comment>
<keyword evidence="2" id="KW-1003">Cell membrane</keyword>
<evidence type="ECO:0000256" key="6">
    <source>
        <dbReference type="ARBA" id="ARBA00023096"/>
    </source>
</evidence>
<evidence type="ECO:0000256" key="5">
    <source>
        <dbReference type="ARBA" id="ARBA00022989"/>
    </source>
</evidence>
<dbReference type="GO" id="GO:0001510">
    <property type="term" value="P:RNA methylation"/>
    <property type="evidence" value="ECO:0007669"/>
    <property type="project" value="InterPro"/>
</dbReference>
<dbReference type="GO" id="GO:0008168">
    <property type="term" value="F:methyltransferase activity"/>
    <property type="evidence" value="ECO:0007669"/>
    <property type="project" value="UniProtKB-KW"/>
</dbReference>
<evidence type="ECO:0000256" key="1">
    <source>
        <dbReference type="ARBA" id="ARBA00007837"/>
    </source>
</evidence>
<organism evidence="11 12">
    <name type="scientific">Cinara cedri</name>
    <dbReference type="NCBI Taxonomy" id="506608"/>
    <lineage>
        <taxon>Eukaryota</taxon>
        <taxon>Metazoa</taxon>
        <taxon>Ecdysozoa</taxon>
        <taxon>Arthropoda</taxon>
        <taxon>Hexapoda</taxon>
        <taxon>Insecta</taxon>
        <taxon>Pterygota</taxon>
        <taxon>Neoptera</taxon>
        <taxon>Paraneoptera</taxon>
        <taxon>Hemiptera</taxon>
        <taxon>Sternorrhyncha</taxon>
        <taxon>Aphidomorpha</taxon>
        <taxon>Aphidoidea</taxon>
        <taxon>Aphididae</taxon>
        <taxon>Lachninae</taxon>
        <taxon>Cinara</taxon>
    </lineage>
</organism>
<keyword evidence="3" id="KW-0132">Cell division</keyword>
<dbReference type="InterPro" id="IPR029063">
    <property type="entry name" value="SAM-dependent_MTases_sf"/>
</dbReference>
<keyword evidence="5" id="KW-1133">Transmembrane helix</keyword>
<dbReference type="OrthoDB" id="10054638at2759"/>
<dbReference type="InterPro" id="IPR002192">
    <property type="entry name" value="PPDK_AMP/ATP-bd"/>
</dbReference>
<keyword evidence="6" id="KW-0664">Pyridoxine biosynthesis</keyword>
<keyword evidence="12" id="KW-1185">Reference proteome</keyword>
<dbReference type="GO" id="GO:0050242">
    <property type="term" value="F:pyruvate, phosphate dikinase activity"/>
    <property type="evidence" value="ECO:0007669"/>
    <property type="project" value="InterPro"/>
</dbReference>
<evidence type="ECO:0000313" key="12">
    <source>
        <dbReference type="Proteomes" id="UP000325440"/>
    </source>
</evidence>
<accession>A0A5E4N068</accession>
<dbReference type="PANTHER" id="PTHR22931:SF9">
    <property type="entry name" value="PYRUVATE, PHOSPHATE DIKINASE 1, CHLOROPLASTIC"/>
    <property type="match status" value="1"/>
</dbReference>
<keyword evidence="11" id="KW-0489">Methyltransferase</keyword>
<dbReference type="InterPro" id="IPR004569">
    <property type="entry name" value="PyrdxlP_synth_PdxJ"/>
</dbReference>
<dbReference type="Pfam" id="PF01728">
    <property type="entry name" value="FtsJ"/>
    <property type="match status" value="1"/>
</dbReference>
<keyword evidence="5" id="KW-0472">Membrane</keyword>